<dbReference type="OrthoDB" id="4279at2"/>
<evidence type="ECO:0000256" key="1">
    <source>
        <dbReference type="ARBA" id="ARBA00000553"/>
    </source>
</evidence>
<gene>
    <name evidence="11" type="ORF">SAMN02745775_106299</name>
</gene>
<evidence type="ECO:0000313" key="12">
    <source>
        <dbReference type="Proteomes" id="UP000199473"/>
    </source>
</evidence>
<sequence>MNPGYLTGALPLPHAFFTRQGGVSTGAFASLNCSLSSPDDPEAVRRNRAAAAGVLGAAPGEMLGLYQVHGVAVADGRAPWDDATRPRADAAVTDRPGQVLSIVTADCAPVLFADAEAGVVGAAHAGWRGAVAGVLEATIDAMEGLGARRARIAALVGPCIGQASYEVGADLRDEVLARDAADARFFAPGRREDRWQFDLAGYCVARLAAAGAGQARALMIDTLAEEDRFFSHRRRTLAGGGPIGHQLSAIAIPR</sequence>
<keyword evidence="5" id="KW-0378">Hydrolase</keyword>
<dbReference type="GO" id="GO:0016787">
    <property type="term" value="F:hydrolase activity"/>
    <property type="evidence" value="ECO:0007669"/>
    <property type="project" value="UniProtKB-KW"/>
</dbReference>
<accession>A0A1I4C2K3</accession>
<dbReference type="RefSeq" id="WP_092961126.1">
    <property type="nucleotide sequence ID" value="NZ_FOSQ01000006.1"/>
</dbReference>
<keyword evidence="12" id="KW-1185">Reference proteome</keyword>
<evidence type="ECO:0000256" key="10">
    <source>
        <dbReference type="RuleBase" id="RU361274"/>
    </source>
</evidence>
<dbReference type="InterPro" id="IPR003730">
    <property type="entry name" value="Cu_polyphenol_OxRdtase"/>
</dbReference>
<reference evidence="11 12" key="1">
    <citation type="submission" date="2016-10" db="EMBL/GenBank/DDBJ databases">
        <authorList>
            <person name="de Groot N.N."/>
        </authorList>
    </citation>
    <scope>NUCLEOTIDE SEQUENCE [LARGE SCALE GENOMIC DNA]</scope>
    <source>
        <strain evidence="11 12">DSM 19981</strain>
    </source>
</reference>
<proteinExistence type="inferred from homology"/>
<dbReference type="EMBL" id="FOSQ01000006">
    <property type="protein sequence ID" value="SFK74426.1"/>
    <property type="molecule type" value="Genomic_DNA"/>
</dbReference>
<comment type="catalytic activity">
    <reaction evidence="8">
        <text>adenosine + phosphate = alpha-D-ribose 1-phosphate + adenine</text>
        <dbReference type="Rhea" id="RHEA:27642"/>
        <dbReference type="ChEBI" id="CHEBI:16335"/>
        <dbReference type="ChEBI" id="CHEBI:16708"/>
        <dbReference type="ChEBI" id="CHEBI:43474"/>
        <dbReference type="ChEBI" id="CHEBI:57720"/>
        <dbReference type="EC" id="2.4.2.1"/>
    </reaction>
    <physiologicalReaction direction="left-to-right" evidence="8">
        <dbReference type="Rhea" id="RHEA:27643"/>
    </physiologicalReaction>
</comment>
<evidence type="ECO:0000256" key="9">
    <source>
        <dbReference type="ARBA" id="ARBA00049893"/>
    </source>
</evidence>
<evidence type="ECO:0000256" key="3">
    <source>
        <dbReference type="ARBA" id="ARBA00022679"/>
    </source>
</evidence>
<dbReference type="InterPro" id="IPR038371">
    <property type="entry name" value="Cu_polyphenol_OxRdtase_sf"/>
</dbReference>
<dbReference type="STRING" id="1123062.SAMN02745775_106299"/>
<dbReference type="PANTHER" id="PTHR30616">
    <property type="entry name" value="UNCHARACTERIZED PROTEIN YFIH"/>
    <property type="match status" value="1"/>
</dbReference>
<dbReference type="CDD" id="cd16833">
    <property type="entry name" value="YfiH"/>
    <property type="match status" value="1"/>
</dbReference>
<dbReference type="Pfam" id="PF02578">
    <property type="entry name" value="Cu-oxidase_4"/>
    <property type="match status" value="1"/>
</dbReference>
<name>A0A1I4C2K3_9PROT</name>
<dbReference type="SUPFAM" id="SSF64438">
    <property type="entry name" value="CNF1/YfiH-like putative cysteine hydrolases"/>
    <property type="match status" value="1"/>
</dbReference>
<dbReference type="GO" id="GO:0017061">
    <property type="term" value="F:S-methyl-5-thioadenosine phosphorylase activity"/>
    <property type="evidence" value="ECO:0007669"/>
    <property type="project" value="UniProtKB-EC"/>
</dbReference>
<comment type="catalytic activity">
    <reaction evidence="7">
        <text>adenosine + H2O + H(+) = inosine + NH4(+)</text>
        <dbReference type="Rhea" id="RHEA:24408"/>
        <dbReference type="ChEBI" id="CHEBI:15377"/>
        <dbReference type="ChEBI" id="CHEBI:15378"/>
        <dbReference type="ChEBI" id="CHEBI:16335"/>
        <dbReference type="ChEBI" id="CHEBI:17596"/>
        <dbReference type="ChEBI" id="CHEBI:28938"/>
        <dbReference type="EC" id="3.5.4.4"/>
    </reaction>
    <physiologicalReaction direction="left-to-right" evidence="7">
        <dbReference type="Rhea" id="RHEA:24409"/>
    </physiologicalReaction>
</comment>
<keyword evidence="4" id="KW-0479">Metal-binding</keyword>
<dbReference type="Gene3D" id="3.60.140.10">
    <property type="entry name" value="CNF1/YfiH-like putative cysteine hydrolases"/>
    <property type="match status" value="1"/>
</dbReference>
<evidence type="ECO:0000256" key="5">
    <source>
        <dbReference type="ARBA" id="ARBA00022801"/>
    </source>
</evidence>
<evidence type="ECO:0000256" key="8">
    <source>
        <dbReference type="ARBA" id="ARBA00048968"/>
    </source>
</evidence>
<dbReference type="AlphaFoldDB" id="A0A1I4C2K3"/>
<organism evidence="11 12">
    <name type="scientific">Falsiroseomonas stagni DSM 19981</name>
    <dbReference type="NCBI Taxonomy" id="1123062"/>
    <lineage>
        <taxon>Bacteria</taxon>
        <taxon>Pseudomonadati</taxon>
        <taxon>Pseudomonadota</taxon>
        <taxon>Alphaproteobacteria</taxon>
        <taxon>Acetobacterales</taxon>
        <taxon>Roseomonadaceae</taxon>
        <taxon>Falsiroseomonas</taxon>
    </lineage>
</organism>
<evidence type="ECO:0000256" key="2">
    <source>
        <dbReference type="ARBA" id="ARBA00007353"/>
    </source>
</evidence>
<evidence type="ECO:0000256" key="4">
    <source>
        <dbReference type="ARBA" id="ARBA00022723"/>
    </source>
</evidence>
<evidence type="ECO:0000256" key="7">
    <source>
        <dbReference type="ARBA" id="ARBA00047989"/>
    </source>
</evidence>
<dbReference type="PANTHER" id="PTHR30616:SF2">
    <property type="entry name" value="PURINE NUCLEOSIDE PHOSPHORYLASE LACC1"/>
    <property type="match status" value="1"/>
</dbReference>
<comment type="similarity">
    <text evidence="2 10">Belongs to the purine nucleoside phosphorylase YfiH/LACC1 family.</text>
</comment>
<keyword evidence="6" id="KW-0862">Zinc</keyword>
<protein>
    <recommendedName>
        <fullName evidence="10">Purine nucleoside phosphorylase</fullName>
    </recommendedName>
</protein>
<comment type="catalytic activity">
    <reaction evidence="1">
        <text>inosine + phosphate = alpha-D-ribose 1-phosphate + hypoxanthine</text>
        <dbReference type="Rhea" id="RHEA:27646"/>
        <dbReference type="ChEBI" id="CHEBI:17368"/>
        <dbReference type="ChEBI" id="CHEBI:17596"/>
        <dbReference type="ChEBI" id="CHEBI:43474"/>
        <dbReference type="ChEBI" id="CHEBI:57720"/>
        <dbReference type="EC" id="2.4.2.1"/>
    </reaction>
    <physiologicalReaction direction="left-to-right" evidence="1">
        <dbReference type="Rhea" id="RHEA:27647"/>
    </physiologicalReaction>
</comment>
<dbReference type="GO" id="GO:0005507">
    <property type="term" value="F:copper ion binding"/>
    <property type="evidence" value="ECO:0007669"/>
    <property type="project" value="TreeGrafter"/>
</dbReference>
<keyword evidence="3" id="KW-0808">Transferase</keyword>
<evidence type="ECO:0000256" key="6">
    <source>
        <dbReference type="ARBA" id="ARBA00022833"/>
    </source>
</evidence>
<dbReference type="Proteomes" id="UP000199473">
    <property type="component" value="Unassembled WGS sequence"/>
</dbReference>
<dbReference type="NCBIfam" id="TIGR00726">
    <property type="entry name" value="peptidoglycan editing factor PgeF"/>
    <property type="match status" value="1"/>
</dbReference>
<evidence type="ECO:0000313" key="11">
    <source>
        <dbReference type="EMBL" id="SFK74426.1"/>
    </source>
</evidence>
<dbReference type="InterPro" id="IPR011324">
    <property type="entry name" value="Cytotoxic_necrot_fac-like_cat"/>
</dbReference>
<comment type="catalytic activity">
    <reaction evidence="9">
        <text>S-methyl-5'-thioadenosine + phosphate = 5-(methylsulfanyl)-alpha-D-ribose 1-phosphate + adenine</text>
        <dbReference type="Rhea" id="RHEA:11852"/>
        <dbReference type="ChEBI" id="CHEBI:16708"/>
        <dbReference type="ChEBI" id="CHEBI:17509"/>
        <dbReference type="ChEBI" id="CHEBI:43474"/>
        <dbReference type="ChEBI" id="CHEBI:58533"/>
        <dbReference type="EC" id="2.4.2.28"/>
    </reaction>
    <physiologicalReaction direction="left-to-right" evidence="9">
        <dbReference type="Rhea" id="RHEA:11853"/>
    </physiologicalReaction>
</comment>